<gene>
    <name evidence="1" type="ORF">JZ751_019408</name>
</gene>
<evidence type="ECO:0000313" key="2">
    <source>
        <dbReference type="Proteomes" id="UP000824540"/>
    </source>
</evidence>
<dbReference type="PANTHER" id="PTHR16243:SF2">
    <property type="entry name" value="PROTEIN BANP"/>
    <property type="match status" value="1"/>
</dbReference>
<dbReference type="Proteomes" id="UP000824540">
    <property type="component" value="Unassembled WGS sequence"/>
</dbReference>
<sequence length="139" mass="14638">MMDEPTAVGHICRPVGLWWHCMACSSAAALLSVQGNLQIHQVHVGQDGQVLRGAQLIAVASADPGTAGVEGSPLQASDIQVQYVQLAPVTEHGAAVQGTEPLATPLQTDMEIKHESIQVQQNENGEVVQLQMPVNTVGT</sequence>
<dbReference type="GO" id="GO:0042177">
    <property type="term" value="P:negative regulation of protein catabolic process"/>
    <property type="evidence" value="ECO:0007669"/>
    <property type="project" value="TreeGrafter"/>
</dbReference>
<keyword evidence="2" id="KW-1185">Reference proteome</keyword>
<evidence type="ECO:0000313" key="1">
    <source>
        <dbReference type="EMBL" id="KAG9341306.1"/>
    </source>
</evidence>
<proteinExistence type="predicted"/>
<name>A0A8T2NNW0_9TELE</name>
<dbReference type="InterPro" id="IPR042343">
    <property type="entry name" value="BANP"/>
</dbReference>
<accession>A0A8T2NNW0</accession>
<reference evidence="1" key="1">
    <citation type="thesis" date="2021" institute="BYU ScholarsArchive" country="Provo, UT, USA">
        <title>Applications of and Algorithms for Genome Assembly and Genomic Analyses with an Emphasis on Marine Teleosts.</title>
        <authorList>
            <person name="Pickett B.D."/>
        </authorList>
    </citation>
    <scope>NUCLEOTIDE SEQUENCE</scope>
    <source>
        <strain evidence="1">HI-2016</strain>
    </source>
</reference>
<comment type="caution">
    <text evidence="1">The sequence shown here is derived from an EMBL/GenBank/DDBJ whole genome shotgun (WGS) entry which is preliminary data.</text>
</comment>
<dbReference type="OrthoDB" id="10052653at2759"/>
<protein>
    <submittedName>
        <fullName evidence="1">Uncharacterized protein</fullName>
    </submittedName>
</protein>
<dbReference type="PANTHER" id="PTHR16243">
    <property type="entry name" value="BTG3-ASSOCIATED NUCLEAR PROTEIN BANP"/>
    <property type="match status" value="1"/>
</dbReference>
<dbReference type="AlphaFoldDB" id="A0A8T2NNW0"/>
<dbReference type="EMBL" id="JAFBMS010000036">
    <property type="protein sequence ID" value="KAG9341306.1"/>
    <property type="molecule type" value="Genomic_DNA"/>
</dbReference>
<dbReference type="GO" id="GO:0034504">
    <property type="term" value="P:protein localization to nucleus"/>
    <property type="evidence" value="ECO:0007669"/>
    <property type="project" value="TreeGrafter"/>
</dbReference>
<organism evidence="1 2">
    <name type="scientific">Albula glossodonta</name>
    <name type="common">roundjaw bonefish</name>
    <dbReference type="NCBI Taxonomy" id="121402"/>
    <lineage>
        <taxon>Eukaryota</taxon>
        <taxon>Metazoa</taxon>
        <taxon>Chordata</taxon>
        <taxon>Craniata</taxon>
        <taxon>Vertebrata</taxon>
        <taxon>Euteleostomi</taxon>
        <taxon>Actinopterygii</taxon>
        <taxon>Neopterygii</taxon>
        <taxon>Teleostei</taxon>
        <taxon>Albuliformes</taxon>
        <taxon>Albulidae</taxon>
        <taxon>Albula</taxon>
    </lineage>
</organism>